<dbReference type="RefSeq" id="WP_027705992.1">
    <property type="nucleotide sequence ID" value="NZ_AP018933.1"/>
</dbReference>
<dbReference type="InterPro" id="IPR050404">
    <property type="entry name" value="Heme-degrading_MO"/>
</dbReference>
<dbReference type="Gene3D" id="3.30.70.100">
    <property type="match status" value="1"/>
</dbReference>
<dbReference type="InterPro" id="IPR011008">
    <property type="entry name" value="Dimeric_a/b-barrel"/>
</dbReference>
<dbReference type="Pfam" id="PF03992">
    <property type="entry name" value="ABM"/>
    <property type="match status" value="1"/>
</dbReference>
<dbReference type="AlphaFoldDB" id="A0A348HFR5"/>
<dbReference type="SUPFAM" id="SSF54909">
    <property type="entry name" value="Dimeric alpha+beta barrel"/>
    <property type="match status" value="1"/>
</dbReference>
<dbReference type="OrthoDB" id="9798115at2"/>
<evidence type="ECO:0000313" key="2">
    <source>
        <dbReference type="EMBL" id="BBG30467.1"/>
    </source>
</evidence>
<evidence type="ECO:0000313" key="3">
    <source>
        <dbReference type="Proteomes" id="UP000267342"/>
    </source>
</evidence>
<dbReference type="EMBL" id="AP018933">
    <property type="protein sequence ID" value="BBG30467.1"/>
    <property type="molecule type" value="Genomic_DNA"/>
</dbReference>
<gene>
    <name evidence="2" type="ORF">ZBT109_1713</name>
</gene>
<protein>
    <submittedName>
        <fullName evidence="2">Hypothetical cytosolic protein</fullName>
    </submittedName>
</protein>
<dbReference type="Proteomes" id="UP000267342">
    <property type="component" value="Chromosome"/>
</dbReference>
<name>A0A348HFR5_9GAMM</name>
<proteinExistence type="predicted"/>
<keyword evidence="3" id="KW-1185">Reference proteome</keyword>
<evidence type="ECO:0000259" key="1">
    <source>
        <dbReference type="PROSITE" id="PS51725"/>
    </source>
</evidence>
<reference evidence="2 3" key="1">
    <citation type="submission" date="2018-09" db="EMBL/GenBank/DDBJ databases">
        <title>Zymobacter palmae IAM14233 (=T109) whole genome analysis.</title>
        <authorList>
            <person name="Yanase H."/>
        </authorList>
    </citation>
    <scope>NUCLEOTIDE SEQUENCE [LARGE SCALE GENOMIC DNA]</scope>
    <source>
        <strain evidence="2 3">IAM14233</strain>
    </source>
</reference>
<dbReference type="PROSITE" id="PS51725">
    <property type="entry name" value="ABM"/>
    <property type="match status" value="1"/>
</dbReference>
<sequence>MFIATNRFKVLPSAAHDFEQRWLSREVYLHTLPGFQRFQLLRGPATDDYVLYVSNIEWASRGAFEAWRTSEAFQKAHAPDRTNAHIGMHVAPPAFEGFEVIQALNEQGQTLLKA</sequence>
<dbReference type="InterPro" id="IPR007138">
    <property type="entry name" value="ABM_dom"/>
</dbReference>
<dbReference type="PANTHER" id="PTHR34474:SF2">
    <property type="entry name" value="SIGNAL TRANSDUCTION PROTEIN TRAP"/>
    <property type="match status" value="1"/>
</dbReference>
<dbReference type="STRING" id="1123510.GCA_000620025_00903"/>
<accession>A0A348HFR5</accession>
<dbReference type="KEGG" id="zpl:ZBT109_1713"/>
<organism evidence="2 3">
    <name type="scientific">Zymobacter palmae</name>
    <dbReference type="NCBI Taxonomy" id="33074"/>
    <lineage>
        <taxon>Bacteria</taxon>
        <taxon>Pseudomonadati</taxon>
        <taxon>Pseudomonadota</taxon>
        <taxon>Gammaproteobacteria</taxon>
        <taxon>Oceanospirillales</taxon>
        <taxon>Halomonadaceae</taxon>
        <taxon>Zymobacter group</taxon>
        <taxon>Zymobacter</taxon>
    </lineage>
</organism>
<feature type="domain" description="ABM" evidence="1">
    <location>
        <begin position="2"/>
        <end position="95"/>
    </location>
</feature>
<dbReference type="PANTHER" id="PTHR34474">
    <property type="entry name" value="SIGNAL TRANSDUCTION PROTEIN TRAP"/>
    <property type="match status" value="1"/>
</dbReference>